<reference evidence="1 2" key="1">
    <citation type="submission" date="2021-12" db="EMBL/GenBank/DDBJ databases">
        <title>Genome sequencing of bacteria with rrn-lacking chromosome and rrn-plasmid.</title>
        <authorList>
            <person name="Anda M."/>
            <person name="Iwasaki W."/>
        </authorList>
    </citation>
    <scope>NUCLEOTIDE SEQUENCE [LARGE SCALE GENOMIC DNA]</scope>
    <source>
        <strain evidence="1 2">NBRC 15940</strain>
    </source>
</reference>
<sequence>MKDRIICLFFRSLNVLLLSLLPMAVSAQCAMCRATVENNVSNGDIGIGASLNTGILYLFILPYLVISTVGYLWYRNSKREKERILRNQQIVADATKDIT</sequence>
<dbReference type="Proteomes" id="UP001310022">
    <property type="component" value="Unassembled WGS sequence"/>
</dbReference>
<name>A0AAN4VXT1_9BACT</name>
<keyword evidence="2" id="KW-1185">Reference proteome</keyword>
<evidence type="ECO:0000313" key="1">
    <source>
        <dbReference type="EMBL" id="GJM61673.1"/>
    </source>
</evidence>
<organism evidence="1 2">
    <name type="scientific">Persicobacter diffluens</name>
    <dbReference type="NCBI Taxonomy" id="981"/>
    <lineage>
        <taxon>Bacteria</taxon>
        <taxon>Pseudomonadati</taxon>
        <taxon>Bacteroidota</taxon>
        <taxon>Cytophagia</taxon>
        <taxon>Cytophagales</taxon>
        <taxon>Persicobacteraceae</taxon>
        <taxon>Persicobacter</taxon>
    </lineage>
</organism>
<dbReference type="EMBL" id="BQKE01000001">
    <property type="protein sequence ID" value="GJM61673.1"/>
    <property type="molecule type" value="Genomic_DNA"/>
</dbReference>
<protein>
    <submittedName>
        <fullName evidence="1">Uncharacterized protein</fullName>
    </submittedName>
</protein>
<proteinExistence type="predicted"/>
<comment type="caution">
    <text evidence="1">The sequence shown here is derived from an EMBL/GenBank/DDBJ whole genome shotgun (WGS) entry which is preliminary data.</text>
</comment>
<gene>
    <name evidence="1" type="ORF">PEDI_22250</name>
</gene>
<accession>A0AAN4VXT1</accession>
<dbReference type="AlphaFoldDB" id="A0AAN4VXT1"/>
<evidence type="ECO:0000313" key="2">
    <source>
        <dbReference type="Proteomes" id="UP001310022"/>
    </source>
</evidence>
<dbReference type="RefSeq" id="WP_053405676.1">
    <property type="nucleotide sequence ID" value="NZ_BQKE01000001.1"/>
</dbReference>